<keyword evidence="1" id="KW-0812">Transmembrane</keyword>
<feature type="transmembrane region" description="Helical" evidence="1">
    <location>
        <begin position="46"/>
        <end position="66"/>
    </location>
</feature>
<reference evidence="2" key="2">
    <citation type="submission" date="2023-05" db="EMBL/GenBank/DDBJ databases">
        <authorList>
            <person name="Fouks B."/>
        </authorList>
    </citation>
    <scope>NUCLEOTIDE SEQUENCE</scope>
    <source>
        <strain evidence="2">Stay&amp;Tobe</strain>
        <tissue evidence="2">Testes</tissue>
    </source>
</reference>
<protein>
    <submittedName>
        <fullName evidence="2">Uncharacterized protein</fullName>
    </submittedName>
</protein>
<comment type="caution">
    <text evidence="2">The sequence shown here is derived from an EMBL/GenBank/DDBJ whole genome shotgun (WGS) entry which is preliminary data.</text>
</comment>
<feature type="non-terminal residue" evidence="2">
    <location>
        <position position="220"/>
    </location>
</feature>
<feature type="transmembrane region" description="Helical" evidence="1">
    <location>
        <begin position="113"/>
        <end position="133"/>
    </location>
</feature>
<proteinExistence type="predicted"/>
<dbReference type="EMBL" id="JASPKZ010008378">
    <property type="protein sequence ID" value="KAJ9579737.1"/>
    <property type="molecule type" value="Genomic_DNA"/>
</dbReference>
<keyword evidence="1" id="KW-1133">Transmembrane helix</keyword>
<dbReference type="AlphaFoldDB" id="A0AAD7ZGK7"/>
<keyword evidence="1" id="KW-0472">Membrane</keyword>
<sequence>HVMDFDKRIPLTVNFFNLVNGCAAHFAFEGVFDQDMFLALPYMKCISAYSSLLLCTVSVLYVLRLFYYTECKDLDGVLRCARTARASLTTIHSLFVAFGAHLLFEKMFNIREMLIFNSFYNFFIFFITITAHIRVEELTTEIRVLFISDIHEFYRFMLLLYTITGLQLFTFFLIDTYYFTKFSSSIYLAHSRGSLTSLLYLEKQDANCIFFQVYTTCWNV</sequence>
<gene>
    <name evidence="2" type="ORF">L9F63_004574</name>
</gene>
<name>A0AAD7ZGK7_DIPPU</name>
<evidence type="ECO:0000313" key="2">
    <source>
        <dbReference type="EMBL" id="KAJ9579737.1"/>
    </source>
</evidence>
<evidence type="ECO:0000313" key="3">
    <source>
        <dbReference type="Proteomes" id="UP001233999"/>
    </source>
</evidence>
<reference evidence="2" key="1">
    <citation type="journal article" date="2023" name="IScience">
        <title>Live-bearing cockroach genome reveals convergent evolutionary mechanisms linked to viviparity in insects and beyond.</title>
        <authorList>
            <person name="Fouks B."/>
            <person name="Harrison M.C."/>
            <person name="Mikhailova A.A."/>
            <person name="Marchal E."/>
            <person name="English S."/>
            <person name="Carruthers M."/>
            <person name="Jennings E.C."/>
            <person name="Chiamaka E.L."/>
            <person name="Frigard R.A."/>
            <person name="Pippel M."/>
            <person name="Attardo G.M."/>
            <person name="Benoit J.B."/>
            <person name="Bornberg-Bauer E."/>
            <person name="Tobe S.S."/>
        </authorList>
    </citation>
    <scope>NUCLEOTIDE SEQUENCE</scope>
    <source>
        <strain evidence="2">Stay&amp;Tobe</strain>
    </source>
</reference>
<organism evidence="2 3">
    <name type="scientific">Diploptera punctata</name>
    <name type="common">Pacific beetle cockroach</name>
    <dbReference type="NCBI Taxonomy" id="6984"/>
    <lineage>
        <taxon>Eukaryota</taxon>
        <taxon>Metazoa</taxon>
        <taxon>Ecdysozoa</taxon>
        <taxon>Arthropoda</taxon>
        <taxon>Hexapoda</taxon>
        <taxon>Insecta</taxon>
        <taxon>Pterygota</taxon>
        <taxon>Neoptera</taxon>
        <taxon>Polyneoptera</taxon>
        <taxon>Dictyoptera</taxon>
        <taxon>Blattodea</taxon>
        <taxon>Blaberoidea</taxon>
        <taxon>Blaberidae</taxon>
        <taxon>Diplopterinae</taxon>
        <taxon>Diploptera</taxon>
    </lineage>
</organism>
<evidence type="ECO:0000256" key="1">
    <source>
        <dbReference type="SAM" id="Phobius"/>
    </source>
</evidence>
<feature type="non-terminal residue" evidence="2">
    <location>
        <position position="1"/>
    </location>
</feature>
<dbReference type="Proteomes" id="UP001233999">
    <property type="component" value="Unassembled WGS sequence"/>
</dbReference>
<accession>A0AAD7ZGK7</accession>
<feature type="transmembrane region" description="Helical" evidence="1">
    <location>
        <begin position="86"/>
        <end position="104"/>
    </location>
</feature>
<keyword evidence="3" id="KW-1185">Reference proteome</keyword>
<feature type="transmembrane region" description="Helical" evidence="1">
    <location>
        <begin position="153"/>
        <end position="174"/>
    </location>
</feature>